<gene>
    <name evidence="1" type="ORF">NATE_46</name>
</gene>
<organism evidence="1 2">
    <name type="scientific">Bacillus phage vB_BanS_Nate</name>
    <dbReference type="NCBI Taxonomy" id="2894788"/>
    <lineage>
        <taxon>Viruses</taxon>
        <taxon>Duplodnaviria</taxon>
        <taxon>Heunggongvirae</taxon>
        <taxon>Uroviricota</taxon>
        <taxon>Caudoviricetes</taxon>
        <taxon>Joanripponvirinae</taxon>
        <taxon>Natevirus</taxon>
        <taxon>Natevirus nate</taxon>
    </lineage>
</organism>
<protein>
    <submittedName>
        <fullName evidence="1">Uncharacterized protein</fullName>
    </submittedName>
</protein>
<sequence>MRSEKELQEKLLYCKQRRSFWRDTMWRTEKVEEWEGEHARAQRQYQIWSERVKTLEFVFGDVEVI</sequence>
<evidence type="ECO:0000313" key="2">
    <source>
        <dbReference type="Proteomes" id="UP000827544"/>
    </source>
</evidence>
<keyword evidence="2" id="KW-1185">Reference proteome</keyword>
<accession>A0AAE8YXM6</accession>
<name>A0AAE8YXM6_9CAUD</name>
<reference evidence="1" key="1">
    <citation type="submission" date="2021-10" db="EMBL/GenBank/DDBJ databases">
        <authorList>
            <person name="Lavering E.D."/>
            <person name="James R."/>
            <person name="Fairholm J.D."/>
            <person name="Ogilvie B.H."/>
            <person name="Thurgood T.L."/>
            <person name="Robison R.A."/>
            <person name="Grose J.H."/>
        </authorList>
    </citation>
    <scope>NUCLEOTIDE SEQUENCE</scope>
</reference>
<evidence type="ECO:0000313" key="1">
    <source>
        <dbReference type="EMBL" id="UGO50899.1"/>
    </source>
</evidence>
<dbReference type="EMBL" id="OK499992">
    <property type="protein sequence ID" value="UGO50899.1"/>
    <property type="molecule type" value="Genomic_DNA"/>
</dbReference>
<dbReference type="Proteomes" id="UP000827544">
    <property type="component" value="Segment"/>
</dbReference>
<proteinExistence type="predicted"/>